<dbReference type="GO" id="GO:0016020">
    <property type="term" value="C:membrane"/>
    <property type="evidence" value="ECO:0007669"/>
    <property type="project" value="InterPro"/>
</dbReference>
<dbReference type="STRING" id="375.BKD09_RS12100"/>
<dbReference type="Gene3D" id="3.20.20.80">
    <property type="entry name" value="Glycosidases"/>
    <property type="match status" value="1"/>
</dbReference>
<dbReference type="PANTHER" id="PTHR46145">
    <property type="entry name" value="HEPARANASE"/>
    <property type="match status" value="1"/>
</dbReference>
<feature type="chain" id="PRO_5002005482" evidence="1">
    <location>
        <begin position="31"/>
        <end position="512"/>
    </location>
</feature>
<dbReference type="GO" id="GO:0016798">
    <property type="term" value="F:hydrolase activity, acting on glycosyl bonds"/>
    <property type="evidence" value="ECO:0007669"/>
    <property type="project" value="InterPro"/>
</dbReference>
<gene>
    <name evidence="2" type="ORF">MA20_00705</name>
</gene>
<evidence type="ECO:0000256" key="1">
    <source>
        <dbReference type="SAM" id="SignalP"/>
    </source>
</evidence>
<dbReference type="EMBL" id="JRPN01000001">
    <property type="protein sequence ID" value="KGT81305.1"/>
    <property type="molecule type" value="Genomic_DNA"/>
</dbReference>
<dbReference type="Pfam" id="PF03662">
    <property type="entry name" value="Glyco_hydro_79n"/>
    <property type="match status" value="1"/>
</dbReference>
<dbReference type="PANTHER" id="PTHR46145:SF4">
    <property type="entry name" value="HEPARANASE"/>
    <property type="match status" value="1"/>
</dbReference>
<comment type="caution">
    <text evidence="2">The sequence shown here is derived from an EMBL/GenBank/DDBJ whole genome shotgun (WGS) entry which is preliminary data.</text>
</comment>
<dbReference type="SUPFAM" id="SSF51445">
    <property type="entry name" value="(Trans)glycosidases"/>
    <property type="match status" value="1"/>
</dbReference>
<dbReference type="InterPro" id="IPR005199">
    <property type="entry name" value="Glyco_hydro_79"/>
</dbReference>
<sequence length="512" mass="55103">MTVSRIKSAFGLLRPQVLLMSLLAATTLDAAHAGGASIAPAELKAIGTIDARFQSYNIEMVEVTGGRFWKPYPRTMHALDERDRYGERPPIDLANARLRKLAAALAPAYLRVSGTWANATFVADTDRAPAKPPPGFDSVLSRQQWRGVIDFARSVDAEIVTSFAISPGSRDADGAWKTGQAQRLIDTTRSLGGHIAGVEFMNEPTLAATNGAPPGYDAAAYGRDFRIFRQWMQRAAPETLILGPGSTGDAPSPSGSGITTRDLLAASAPGIDRFSYHHYNTLSPRCGGRDDPAQALSADWLARTDATFATYRALRDAFEPGKPIWLTETANAACGGNPSDKTFLDAFRYLDQLGRLARAGVQVVMHNTLAASDYGLLDEGTFRPRPNYWAALLWHRLMGTIVLDATPVAAPDLHLYAHCHPGMRGAVSVLAINASRHASSTLTLSHPAERYTIHATRLQDATVQLNGKTLALSADDELPRLEPRATPAGAIRLVPATVTFLAFPDAANPACR</sequence>
<evidence type="ECO:0000313" key="2">
    <source>
        <dbReference type="EMBL" id="KGT81305.1"/>
    </source>
</evidence>
<keyword evidence="1" id="KW-0732">Signal</keyword>
<dbReference type="Proteomes" id="UP000030377">
    <property type="component" value="Unassembled WGS sequence"/>
</dbReference>
<reference evidence="2 3" key="1">
    <citation type="submission" date="2014-09" db="EMBL/GenBank/DDBJ databases">
        <title>Draft genome of Bradyrhizobium japonicum Is-34.</title>
        <authorList>
            <person name="Tsurumaru H."/>
            <person name="Yamakawa T."/>
            <person name="Hashimoto S."/>
            <person name="Okizaki K."/>
            <person name="Kanesaki Y."/>
            <person name="Yoshikawa H."/>
            <person name="Yajima S."/>
        </authorList>
    </citation>
    <scope>NUCLEOTIDE SEQUENCE [LARGE SCALE GENOMIC DNA]</scope>
    <source>
        <strain evidence="2 3">Is-34</strain>
    </source>
</reference>
<organism evidence="2 3">
    <name type="scientific">Bradyrhizobium japonicum</name>
    <dbReference type="NCBI Taxonomy" id="375"/>
    <lineage>
        <taxon>Bacteria</taxon>
        <taxon>Pseudomonadati</taxon>
        <taxon>Pseudomonadota</taxon>
        <taxon>Alphaproteobacteria</taxon>
        <taxon>Hyphomicrobiales</taxon>
        <taxon>Nitrobacteraceae</taxon>
        <taxon>Bradyrhizobium</taxon>
    </lineage>
</organism>
<dbReference type="InterPro" id="IPR017853">
    <property type="entry name" value="GH"/>
</dbReference>
<accession>A0A0A3Y3S4</accession>
<proteinExistence type="predicted"/>
<dbReference type="RefSeq" id="WP_028160701.1">
    <property type="nucleotide sequence ID" value="NZ_JANUDC010000001.1"/>
</dbReference>
<evidence type="ECO:0000313" key="3">
    <source>
        <dbReference type="Proteomes" id="UP000030377"/>
    </source>
</evidence>
<dbReference type="AlphaFoldDB" id="A0A0A3Y3S4"/>
<feature type="signal peptide" evidence="1">
    <location>
        <begin position="1"/>
        <end position="30"/>
    </location>
</feature>
<protein>
    <submittedName>
        <fullName evidence="2">Uncharacterized protein</fullName>
    </submittedName>
</protein>
<name>A0A0A3Y3S4_BRAJP</name>